<keyword evidence="7" id="KW-1185">Reference proteome</keyword>
<evidence type="ECO:0000256" key="4">
    <source>
        <dbReference type="ARBA" id="ARBA00022840"/>
    </source>
</evidence>
<gene>
    <name evidence="6" type="ORF">OLC1_LOCUS19428</name>
</gene>
<sequence length="176" mass="20087">MHGSSEGGSAVFKLDYMGTPTCLAQPPQLHKQMAICADFYDIGPVFRAEQSLSHRHLCEFVGLDVEMEIKEQYSEVMDVVDDLFASMFNIEEWIKMLEEAGFTVDPLGDLSPENDRKLGELVKENYDTEFYILRRYRAPPHGDFGVGLELVVMLFCTMNNKRKISFFLCDPNRLAS</sequence>
<dbReference type="InterPro" id="IPR004364">
    <property type="entry name" value="Aa-tRNA-synt_II"/>
</dbReference>
<evidence type="ECO:0000256" key="2">
    <source>
        <dbReference type="ARBA" id="ARBA00022598"/>
    </source>
</evidence>
<evidence type="ECO:0000259" key="5">
    <source>
        <dbReference type="Pfam" id="PF00152"/>
    </source>
</evidence>
<keyword evidence="4" id="KW-0067">ATP-binding</keyword>
<dbReference type="GO" id="GO:0005829">
    <property type="term" value="C:cytosol"/>
    <property type="evidence" value="ECO:0007669"/>
    <property type="project" value="TreeGrafter"/>
</dbReference>
<dbReference type="InterPro" id="IPR004523">
    <property type="entry name" value="Asp-tRNA_synthase_2"/>
</dbReference>
<evidence type="ECO:0000313" key="6">
    <source>
        <dbReference type="EMBL" id="CAI9112188.1"/>
    </source>
</evidence>
<evidence type="ECO:0000256" key="3">
    <source>
        <dbReference type="ARBA" id="ARBA00022741"/>
    </source>
</evidence>
<dbReference type="Proteomes" id="UP001161247">
    <property type="component" value="Chromosome 7"/>
</dbReference>
<organism evidence="6 7">
    <name type="scientific">Oldenlandia corymbosa var. corymbosa</name>
    <dbReference type="NCBI Taxonomy" id="529605"/>
    <lineage>
        <taxon>Eukaryota</taxon>
        <taxon>Viridiplantae</taxon>
        <taxon>Streptophyta</taxon>
        <taxon>Embryophyta</taxon>
        <taxon>Tracheophyta</taxon>
        <taxon>Spermatophyta</taxon>
        <taxon>Magnoliopsida</taxon>
        <taxon>eudicotyledons</taxon>
        <taxon>Gunneridae</taxon>
        <taxon>Pentapetalae</taxon>
        <taxon>asterids</taxon>
        <taxon>lamiids</taxon>
        <taxon>Gentianales</taxon>
        <taxon>Rubiaceae</taxon>
        <taxon>Rubioideae</taxon>
        <taxon>Spermacoceae</taxon>
        <taxon>Hedyotis-Oldenlandia complex</taxon>
        <taxon>Oldenlandia</taxon>
    </lineage>
</organism>
<dbReference type="Gene3D" id="3.30.930.10">
    <property type="entry name" value="Bira Bifunctional Protein, Domain 2"/>
    <property type="match status" value="2"/>
</dbReference>
<dbReference type="SUPFAM" id="SSF55681">
    <property type="entry name" value="Class II aaRS and biotin synthetases"/>
    <property type="match status" value="1"/>
</dbReference>
<evidence type="ECO:0000256" key="1">
    <source>
        <dbReference type="ARBA" id="ARBA00022490"/>
    </source>
</evidence>
<dbReference type="GO" id="GO:0005524">
    <property type="term" value="F:ATP binding"/>
    <property type="evidence" value="ECO:0007669"/>
    <property type="project" value="InterPro"/>
</dbReference>
<keyword evidence="1" id="KW-0963">Cytoplasm</keyword>
<dbReference type="PANTHER" id="PTHR43450">
    <property type="entry name" value="ASPARTYL-TRNA SYNTHETASE"/>
    <property type="match status" value="1"/>
</dbReference>
<keyword evidence="3" id="KW-0547">Nucleotide-binding</keyword>
<reference evidence="6" key="1">
    <citation type="submission" date="2023-03" db="EMBL/GenBank/DDBJ databases">
        <authorList>
            <person name="Julca I."/>
        </authorList>
    </citation>
    <scope>NUCLEOTIDE SEQUENCE</scope>
</reference>
<name>A0AAV1DZN8_OLDCO</name>
<protein>
    <submittedName>
        <fullName evidence="6">OLC1v1012594C1</fullName>
    </submittedName>
</protein>
<dbReference type="GO" id="GO:0017101">
    <property type="term" value="C:aminoacyl-tRNA synthetase multienzyme complex"/>
    <property type="evidence" value="ECO:0007669"/>
    <property type="project" value="TreeGrafter"/>
</dbReference>
<accession>A0AAV1DZN8</accession>
<dbReference type="GO" id="GO:0003723">
    <property type="term" value="F:RNA binding"/>
    <property type="evidence" value="ECO:0007669"/>
    <property type="project" value="TreeGrafter"/>
</dbReference>
<dbReference type="InterPro" id="IPR045864">
    <property type="entry name" value="aa-tRNA-synth_II/BPL/LPL"/>
</dbReference>
<dbReference type="Pfam" id="PF00152">
    <property type="entry name" value="tRNA-synt_2"/>
    <property type="match status" value="1"/>
</dbReference>
<dbReference type="PANTHER" id="PTHR43450:SF1">
    <property type="entry name" value="ASPARTATE--TRNA LIGASE, CYTOPLASMIC"/>
    <property type="match status" value="1"/>
</dbReference>
<dbReference type="GO" id="GO:0006422">
    <property type="term" value="P:aspartyl-tRNA aminoacylation"/>
    <property type="evidence" value="ECO:0007669"/>
    <property type="project" value="InterPro"/>
</dbReference>
<proteinExistence type="predicted"/>
<dbReference type="AlphaFoldDB" id="A0AAV1DZN8"/>
<feature type="domain" description="Aminoacyl-tRNA synthetase class II (D/K/N)" evidence="5">
    <location>
        <begin position="5"/>
        <end position="89"/>
    </location>
</feature>
<evidence type="ECO:0000313" key="7">
    <source>
        <dbReference type="Proteomes" id="UP001161247"/>
    </source>
</evidence>
<keyword evidence="2" id="KW-0436">Ligase</keyword>
<dbReference type="GO" id="GO:0004815">
    <property type="term" value="F:aspartate-tRNA ligase activity"/>
    <property type="evidence" value="ECO:0007669"/>
    <property type="project" value="InterPro"/>
</dbReference>
<dbReference type="EMBL" id="OX459124">
    <property type="protein sequence ID" value="CAI9112188.1"/>
    <property type="molecule type" value="Genomic_DNA"/>
</dbReference>